<organism evidence="9 10">
    <name type="scientific">Mycolicibacterium aubagnense</name>
    <dbReference type="NCBI Taxonomy" id="319707"/>
    <lineage>
        <taxon>Bacteria</taxon>
        <taxon>Bacillati</taxon>
        <taxon>Actinomycetota</taxon>
        <taxon>Actinomycetes</taxon>
        <taxon>Mycobacteriales</taxon>
        <taxon>Mycobacteriaceae</taxon>
        <taxon>Mycolicibacterium</taxon>
    </lineage>
</organism>
<dbReference type="InterPro" id="IPR048019">
    <property type="entry name" value="RsmB-like_N"/>
</dbReference>
<sequence length="512" mass="54448">MKGPSEQNSAGREGRDRGKSGGDRARQGRPNNQARAGGRDRQDRQPGRSQPRPADTERRAPRGPRRKPLDPARQAAFDVLRAVSERDAYANLALPAILRERDITGRDAAFATELTYGTCRCVGLLDAVIESAAGRPTDRIDPVLLDLLRLGAYQLLRTRVDAHAAVDTTVEQAGIEFDSVRAGFVNGVLRTIAGKDEAAWVAELAPSAAADPIGHTAFTHAHPRWVAQAFADALGADAGELDAMLTSDDERPVVHLAARPGVISADELAAAVGGDVGRYSPYAVYLPGGDPGQLDPIRDGMAQVQDEGSQLVARALTEAPLEGNDTRWLDLCSGPGGKTAMLAAIAAQCGAEVTAVEPTEHRADLVERNTSGMGVEVLRVDGRESGLEPGSFDRVLVDAPCTGLGALRRRPEARWRRQPSDVPGLARLQRELLAAAIKLTRPGGVVLYATCSPHLAETIGVIADALRRQPVEAIDARPLFAPADRLGPGPSVQLWPHRHGTDAMFAAALKVV</sequence>
<dbReference type="Gene3D" id="3.40.50.150">
    <property type="entry name" value="Vaccinia Virus protein VP39"/>
    <property type="match status" value="1"/>
</dbReference>
<evidence type="ECO:0000313" key="9">
    <source>
        <dbReference type="EMBL" id="BBX82417.1"/>
    </source>
</evidence>
<dbReference type="Pfam" id="PF01029">
    <property type="entry name" value="NusB"/>
    <property type="match status" value="1"/>
</dbReference>
<dbReference type="InterPro" id="IPR001678">
    <property type="entry name" value="MeTrfase_RsmB-F_NOP2_dom"/>
</dbReference>
<dbReference type="GO" id="GO:0008168">
    <property type="term" value="F:methyltransferase activity"/>
    <property type="evidence" value="ECO:0007669"/>
    <property type="project" value="UniProtKB-KW"/>
</dbReference>
<evidence type="ECO:0000256" key="1">
    <source>
        <dbReference type="ARBA" id="ARBA00007494"/>
    </source>
</evidence>
<dbReference type="PRINTS" id="PR02008">
    <property type="entry name" value="RCMTFAMILY"/>
</dbReference>
<dbReference type="InterPro" id="IPR049560">
    <property type="entry name" value="MeTrfase_RsmB-F_NOP2_cat"/>
</dbReference>
<proteinExistence type="inferred from homology"/>
<evidence type="ECO:0000313" key="10">
    <source>
        <dbReference type="Proteomes" id="UP000465609"/>
    </source>
</evidence>
<feature type="binding site" evidence="6">
    <location>
        <position position="357"/>
    </location>
    <ligand>
        <name>S-adenosyl-L-methionine</name>
        <dbReference type="ChEBI" id="CHEBI:59789"/>
    </ligand>
</feature>
<evidence type="ECO:0000256" key="7">
    <source>
        <dbReference type="SAM" id="MobiDB-lite"/>
    </source>
</evidence>
<evidence type="ECO:0000256" key="3">
    <source>
        <dbReference type="ARBA" id="ARBA00022679"/>
    </source>
</evidence>
<feature type="region of interest" description="Disordered" evidence="7">
    <location>
        <begin position="1"/>
        <end position="73"/>
    </location>
</feature>
<dbReference type="GO" id="GO:0032259">
    <property type="term" value="P:methylation"/>
    <property type="evidence" value="ECO:0007669"/>
    <property type="project" value="UniProtKB-KW"/>
</dbReference>
<gene>
    <name evidence="9" type="primary">sun</name>
    <name evidence="9" type="ORF">MAUB_02900</name>
</gene>
<dbReference type="Proteomes" id="UP000465609">
    <property type="component" value="Chromosome"/>
</dbReference>
<dbReference type="RefSeq" id="WP_138230538.1">
    <property type="nucleotide sequence ID" value="NZ_AP022577.1"/>
</dbReference>
<feature type="active site" description="Nucleophile" evidence="6">
    <location>
        <position position="451"/>
    </location>
</feature>
<reference evidence="9 10" key="1">
    <citation type="journal article" date="2019" name="Emerg. Microbes Infect.">
        <title>Comprehensive subspecies identification of 175 nontuberculous mycobacteria species based on 7547 genomic profiles.</title>
        <authorList>
            <person name="Matsumoto Y."/>
            <person name="Kinjo T."/>
            <person name="Motooka D."/>
            <person name="Nabeya D."/>
            <person name="Jung N."/>
            <person name="Uechi K."/>
            <person name="Horii T."/>
            <person name="Iida T."/>
            <person name="Fujita J."/>
            <person name="Nakamura S."/>
        </authorList>
    </citation>
    <scope>NUCLEOTIDE SEQUENCE [LARGE SCALE GENOMIC DNA]</scope>
    <source>
        <strain evidence="9 10">JCM 15296</strain>
    </source>
</reference>
<feature type="binding site" evidence="6">
    <location>
        <begin position="332"/>
        <end position="338"/>
    </location>
    <ligand>
        <name>S-adenosyl-L-methionine</name>
        <dbReference type="ChEBI" id="CHEBI:59789"/>
    </ligand>
</feature>
<dbReference type="Pfam" id="PF01189">
    <property type="entry name" value="Methyltr_RsmB-F"/>
    <property type="match status" value="1"/>
</dbReference>
<dbReference type="CDD" id="cd02440">
    <property type="entry name" value="AdoMet_MTases"/>
    <property type="match status" value="1"/>
</dbReference>
<dbReference type="InterPro" id="IPR006027">
    <property type="entry name" value="NusB_RsmB_TIM44"/>
</dbReference>
<keyword evidence="2 6" id="KW-0489">Methyltransferase</keyword>
<comment type="similarity">
    <text evidence="1 6">Belongs to the class I-like SAM-binding methyltransferase superfamily. RsmB/NOP family.</text>
</comment>
<feature type="compositionally biased region" description="Basic and acidic residues" evidence="7">
    <location>
        <begin position="37"/>
        <end position="46"/>
    </location>
</feature>
<name>A0ABN5YN92_9MYCO</name>
<dbReference type="SUPFAM" id="SSF53335">
    <property type="entry name" value="S-adenosyl-L-methionine-dependent methyltransferases"/>
    <property type="match status" value="1"/>
</dbReference>
<dbReference type="CDD" id="cd00620">
    <property type="entry name" value="Methyltransferase_Sun"/>
    <property type="match status" value="1"/>
</dbReference>
<dbReference type="InterPro" id="IPR018314">
    <property type="entry name" value="RsmB/NOL1/NOP2-like_CS"/>
</dbReference>
<dbReference type="PROSITE" id="PS51686">
    <property type="entry name" value="SAM_MT_RSMB_NOP"/>
    <property type="match status" value="1"/>
</dbReference>
<dbReference type="InterPro" id="IPR029063">
    <property type="entry name" value="SAM-dependent_MTases_sf"/>
</dbReference>
<keyword evidence="4 6" id="KW-0949">S-adenosyl-L-methionine</keyword>
<feature type="binding site" evidence="6">
    <location>
        <position position="398"/>
    </location>
    <ligand>
        <name>S-adenosyl-L-methionine</name>
        <dbReference type="ChEBI" id="CHEBI:59789"/>
    </ligand>
</feature>
<dbReference type="PANTHER" id="PTHR22807:SF53">
    <property type="entry name" value="RIBOSOMAL RNA SMALL SUBUNIT METHYLTRANSFERASE B-RELATED"/>
    <property type="match status" value="1"/>
</dbReference>
<feature type="compositionally biased region" description="Polar residues" evidence="7">
    <location>
        <begin position="1"/>
        <end position="10"/>
    </location>
</feature>
<feature type="domain" description="SAM-dependent MTase RsmB/NOP-type" evidence="8">
    <location>
        <begin position="230"/>
        <end position="512"/>
    </location>
</feature>
<feature type="binding site" evidence="6">
    <location>
        <position position="381"/>
    </location>
    <ligand>
        <name>S-adenosyl-L-methionine</name>
        <dbReference type="ChEBI" id="CHEBI:59789"/>
    </ligand>
</feature>
<evidence type="ECO:0000256" key="2">
    <source>
        <dbReference type="ARBA" id="ARBA00022603"/>
    </source>
</evidence>
<keyword evidence="5 6" id="KW-0694">RNA-binding</keyword>
<dbReference type="EMBL" id="AP022577">
    <property type="protein sequence ID" value="BBX82417.1"/>
    <property type="molecule type" value="Genomic_DNA"/>
</dbReference>
<dbReference type="InterPro" id="IPR023267">
    <property type="entry name" value="RCMT"/>
</dbReference>
<dbReference type="InterPro" id="IPR035926">
    <property type="entry name" value="NusB-like_sf"/>
</dbReference>
<evidence type="ECO:0000256" key="5">
    <source>
        <dbReference type="ARBA" id="ARBA00022884"/>
    </source>
</evidence>
<dbReference type="PROSITE" id="PS01153">
    <property type="entry name" value="NOL1_NOP2_SUN"/>
    <property type="match status" value="1"/>
</dbReference>
<dbReference type="SUPFAM" id="SSF48013">
    <property type="entry name" value="NusB-like"/>
    <property type="match status" value="1"/>
</dbReference>
<protein>
    <submittedName>
        <fullName evidence="9">16S rRNA m5C967 methyltransferase</fullName>
    </submittedName>
</protein>
<evidence type="ECO:0000256" key="4">
    <source>
        <dbReference type="ARBA" id="ARBA00022691"/>
    </source>
</evidence>
<evidence type="ECO:0000256" key="6">
    <source>
        <dbReference type="PROSITE-ProRule" id="PRU01023"/>
    </source>
</evidence>
<dbReference type="PANTHER" id="PTHR22807">
    <property type="entry name" value="NOP2 YEAST -RELATED NOL1/NOP2/FMU SUN DOMAIN-CONTAINING"/>
    <property type="match status" value="1"/>
</dbReference>
<evidence type="ECO:0000259" key="8">
    <source>
        <dbReference type="PROSITE" id="PS51686"/>
    </source>
</evidence>
<keyword evidence="10" id="KW-1185">Reference proteome</keyword>
<dbReference type="Gene3D" id="1.10.940.10">
    <property type="entry name" value="NusB-like"/>
    <property type="match status" value="1"/>
</dbReference>
<accession>A0ABN5YN92</accession>
<keyword evidence="3 6" id="KW-0808">Transferase</keyword>
<feature type="compositionally biased region" description="Basic and acidic residues" evidence="7">
    <location>
        <begin position="12"/>
        <end position="26"/>
    </location>
</feature>